<dbReference type="Pfam" id="PF01169">
    <property type="entry name" value="GDT1"/>
    <property type="match status" value="1"/>
</dbReference>
<accession>A0A6H1WUV5</accession>
<protein>
    <recommendedName>
        <fullName evidence="6">GDT1 family protein</fullName>
    </recommendedName>
</protein>
<evidence type="ECO:0000256" key="6">
    <source>
        <dbReference type="RuleBase" id="RU365102"/>
    </source>
</evidence>
<keyword evidence="3 6" id="KW-0812">Transmembrane</keyword>
<dbReference type="GO" id="GO:0016020">
    <property type="term" value="C:membrane"/>
    <property type="evidence" value="ECO:0007669"/>
    <property type="project" value="UniProtKB-SubCell"/>
</dbReference>
<dbReference type="AlphaFoldDB" id="A0A6H1WUV5"/>
<dbReference type="PANTHER" id="PTHR12608">
    <property type="entry name" value="TRANSMEMBRANE PROTEIN HTP-1 RELATED"/>
    <property type="match status" value="1"/>
</dbReference>
<keyword evidence="5 6" id="KW-0472">Membrane</keyword>
<organism evidence="7 8">
    <name type="scientific">Thermosulfurimonas marina</name>
    <dbReference type="NCBI Taxonomy" id="2047767"/>
    <lineage>
        <taxon>Bacteria</taxon>
        <taxon>Pseudomonadati</taxon>
        <taxon>Thermodesulfobacteriota</taxon>
        <taxon>Thermodesulfobacteria</taxon>
        <taxon>Thermodesulfobacteriales</taxon>
        <taxon>Thermodesulfobacteriaceae</taxon>
        <taxon>Thermosulfurimonas</taxon>
    </lineage>
</organism>
<dbReference type="KEGG" id="tmai:FVE67_03275"/>
<dbReference type="Proteomes" id="UP000501253">
    <property type="component" value="Chromosome"/>
</dbReference>
<evidence type="ECO:0000256" key="1">
    <source>
        <dbReference type="ARBA" id="ARBA00004141"/>
    </source>
</evidence>
<evidence type="ECO:0000256" key="5">
    <source>
        <dbReference type="ARBA" id="ARBA00023136"/>
    </source>
</evidence>
<dbReference type="EMBL" id="CP042909">
    <property type="protein sequence ID" value="QJA06968.1"/>
    <property type="molecule type" value="Genomic_DNA"/>
</dbReference>
<reference evidence="7 8" key="1">
    <citation type="submission" date="2019-08" db="EMBL/GenBank/DDBJ databases">
        <title>Complete genome sequence of Thermosulfurimonas marina SU872T, an anaerobic thermophilic chemolithoautotrophic bacterium isolated from a shallow marine hydrothermal vent.</title>
        <authorList>
            <person name="Allioux M."/>
            <person name="Jebbar M."/>
            <person name="Slobodkina G."/>
            <person name="Slobodkin A."/>
            <person name="Moalic Y."/>
            <person name="Frolova A."/>
            <person name="Shao Z."/>
            <person name="Alain K."/>
        </authorList>
    </citation>
    <scope>NUCLEOTIDE SEQUENCE [LARGE SCALE GENOMIC DNA]</scope>
    <source>
        <strain evidence="7 8">SU872</strain>
    </source>
</reference>
<feature type="transmembrane region" description="Helical" evidence="6">
    <location>
        <begin position="33"/>
        <end position="55"/>
    </location>
</feature>
<evidence type="ECO:0000313" key="8">
    <source>
        <dbReference type="Proteomes" id="UP000501253"/>
    </source>
</evidence>
<evidence type="ECO:0000256" key="2">
    <source>
        <dbReference type="ARBA" id="ARBA00009190"/>
    </source>
</evidence>
<keyword evidence="8" id="KW-1185">Reference proteome</keyword>
<comment type="caution">
    <text evidence="6">Lacks conserved residue(s) required for the propagation of feature annotation.</text>
</comment>
<keyword evidence="4 6" id="KW-1133">Transmembrane helix</keyword>
<dbReference type="InterPro" id="IPR001727">
    <property type="entry name" value="GDT1-like"/>
</dbReference>
<feature type="transmembrane region" description="Helical" evidence="6">
    <location>
        <begin position="67"/>
        <end position="86"/>
    </location>
</feature>
<dbReference type="PANTHER" id="PTHR12608:SF1">
    <property type="entry name" value="TRANSMEMBRANE PROTEIN 165"/>
    <property type="match status" value="1"/>
</dbReference>
<evidence type="ECO:0000256" key="3">
    <source>
        <dbReference type="ARBA" id="ARBA00022692"/>
    </source>
</evidence>
<name>A0A6H1WUV5_9BACT</name>
<gene>
    <name evidence="7" type="ORF">FVE67_03275</name>
</gene>
<dbReference type="GO" id="GO:0046873">
    <property type="term" value="F:metal ion transmembrane transporter activity"/>
    <property type="evidence" value="ECO:0007669"/>
    <property type="project" value="InterPro"/>
</dbReference>
<sequence>MKTFLAALITVFLAELGDKTQLATLALAAREGRFWPVFLVAALALVLAAALGAAAGKFLGELLPLRYLRILSGGLFVLLGILILWGKI</sequence>
<comment type="similarity">
    <text evidence="2 6">Belongs to the GDT1 family.</text>
</comment>
<evidence type="ECO:0000256" key="4">
    <source>
        <dbReference type="ARBA" id="ARBA00022989"/>
    </source>
</evidence>
<proteinExistence type="inferred from homology"/>
<comment type="subcellular location">
    <subcellularLocation>
        <location evidence="1 6">Membrane</location>
        <topology evidence="1 6">Multi-pass membrane protein</topology>
    </subcellularLocation>
</comment>
<evidence type="ECO:0000313" key="7">
    <source>
        <dbReference type="EMBL" id="QJA06968.1"/>
    </source>
</evidence>